<organism evidence="4 5">
    <name type="scientific">Helianthus annuus</name>
    <name type="common">Common sunflower</name>
    <dbReference type="NCBI Taxonomy" id="4232"/>
    <lineage>
        <taxon>Eukaryota</taxon>
        <taxon>Viridiplantae</taxon>
        <taxon>Streptophyta</taxon>
        <taxon>Embryophyta</taxon>
        <taxon>Tracheophyta</taxon>
        <taxon>Spermatophyta</taxon>
        <taxon>Magnoliopsida</taxon>
        <taxon>eudicotyledons</taxon>
        <taxon>Gunneridae</taxon>
        <taxon>Pentapetalae</taxon>
        <taxon>asterids</taxon>
        <taxon>campanulids</taxon>
        <taxon>Asterales</taxon>
        <taxon>Asteraceae</taxon>
        <taxon>Asteroideae</taxon>
        <taxon>Heliantheae alliance</taxon>
        <taxon>Heliantheae</taxon>
        <taxon>Helianthus</taxon>
    </lineage>
</organism>
<dbReference type="InParanoid" id="A0A251RTV5"/>
<proteinExistence type="predicted"/>
<dbReference type="PANTHER" id="PTHR31900:SF31">
    <property type="entry name" value="F-BOX_LRR-REPEAT PROTEIN 13-LIKE"/>
    <property type="match status" value="1"/>
</dbReference>
<dbReference type="SUPFAM" id="SSF52047">
    <property type="entry name" value="RNI-like"/>
    <property type="match status" value="1"/>
</dbReference>
<reference evidence="4" key="2">
    <citation type="submission" date="2017-02" db="EMBL/GenBank/DDBJ databases">
        <title>Sunflower complete genome.</title>
        <authorList>
            <person name="Langlade N."/>
            <person name="Munos S."/>
        </authorList>
    </citation>
    <scope>NUCLEOTIDE SEQUENCE [LARGE SCALE GENOMIC DNA]</scope>
    <source>
        <tissue evidence="4">Leaves</tissue>
    </source>
</reference>
<dbReference type="Pfam" id="PF00646">
    <property type="entry name" value="F-box"/>
    <property type="match status" value="1"/>
</dbReference>
<reference evidence="3 5" key="1">
    <citation type="journal article" date="2017" name="Nature">
        <title>The sunflower genome provides insights into oil metabolism, flowering and Asterid evolution.</title>
        <authorList>
            <person name="Badouin H."/>
            <person name="Gouzy J."/>
            <person name="Grassa C.J."/>
            <person name="Murat F."/>
            <person name="Staton S.E."/>
            <person name="Cottret L."/>
            <person name="Lelandais-Briere C."/>
            <person name="Owens G.L."/>
            <person name="Carrere S."/>
            <person name="Mayjonade B."/>
            <person name="Legrand L."/>
            <person name="Gill N."/>
            <person name="Kane N.C."/>
            <person name="Bowers J.E."/>
            <person name="Hubner S."/>
            <person name="Bellec A."/>
            <person name="Berard A."/>
            <person name="Berges H."/>
            <person name="Blanchet N."/>
            <person name="Boniface M.C."/>
            <person name="Brunel D."/>
            <person name="Catrice O."/>
            <person name="Chaidir N."/>
            <person name="Claudel C."/>
            <person name="Donnadieu C."/>
            <person name="Faraut T."/>
            <person name="Fievet G."/>
            <person name="Helmstetter N."/>
            <person name="King M."/>
            <person name="Knapp S.J."/>
            <person name="Lai Z."/>
            <person name="Le Paslier M.C."/>
            <person name="Lippi Y."/>
            <person name="Lorenzon L."/>
            <person name="Mandel J.R."/>
            <person name="Marage G."/>
            <person name="Marchand G."/>
            <person name="Marquand E."/>
            <person name="Bret-Mestries E."/>
            <person name="Morien E."/>
            <person name="Nambeesan S."/>
            <person name="Nguyen T."/>
            <person name="Pegot-Espagnet P."/>
            <person name="Pouilly N."/>
            <person name="Raftis F."/>
            <person name="Sallet E."/>
            <person name="Schiex T."/>
            <person name="Thomas J."/>
            <person name="Vandecasteele C."/>
            <person name="Vares D."/>
            <person name="Vear F."/>
            <person name="Vautrin S."/>
            <person name="Crespi M."/>
            <person name="Mangin B."/>
            <person name="Burke J.M."/>
            <person name="Salse J."/>
            <person name="Munos S."/>
            <person name="Vincourt P."/>
            <person name="Rieseberg L.H."/>
            <person name="Langlade N.B."/>
        </authorList>
    </citation>
    <scope>NUCLEOTIDE SEQUENCE [LARGE SCALE GENOMIC DNA]</scope>
    <source>
        <strain evidence="5">cv. SF193</strain>
        <tissue evidence="3">Leaves</tissue>
    </source>
</reference>
<dbReference type="EMBL" id="CM007906">
    <property type="protein sequence ID" value="OTF87661.1"/>
    <property type="molecule type" value="Genomic_DNA"/>
</dbReference>
<dbReference type="InterPro" id="IPR001810">
    <property type="entry name" value="F-box_dom"/>
</dbReference>
<dbReference type="InterPro" id="IPR050232">
    <property type="entry name" value="FBL13/AtMIF1-like"/>
</dbReference>
<evidence type="ECO:0000313" key="5">
    <source>
        <dbReference type="Proteomes" id="UP000215914"/>
    </source>
</evidence>
<dbReference type="Gene3D" id="3.80.10.10">
    <property type="entry name" value="Ribonuclease Inhibitor"/>
    <property type="match status" value="1"/>
</dbReference>
<keyword evidence="5" id="KW-1185">Reference proteome</keyword>
<dbReference type="PANTHER" id="PTHR31900">
    <property type="entry name" value="F-BOX/RNI SUPERFAMILY PROTEIN-RELATED"/>
    <property type="match status" value="1"/>
</dbReference>
<dbReference type="EMBL" id="MNCJ02000332">
    <property type="protein sequence ID" value="KAF5757114.1"/>
    <property type="molecule type" value="Genomic_DNA"/>
</dbReference>
<dbReference type="SUPFAM" id="SSF81383">
    <property type="entry name" value="F-box domain"/>
    <property type="match status" value="1"/>
</dbReference>
<dbReference type="OMA" id="NDLPRIC"/>
<dbReference type="Proteomes" id="UP000215914">
    <property type="component" value="Chromosome 17"/>
</dbReference>
<evidence type="ECO:0000313" key="3">
    <source>
        <dbReference type="EMBL" id="KAF5757114.1"/>
    </source>
</evidence>
<reference evidence="3" key="3">
    <citation type="submission" date="2020-06" db="EMBL/GenBank/DDBJ databases">
        <title>Helianthus annuus Genome sequencing and assembly Release 2.</title>
        <authorList>
            <person name="Gouzy J."/>
            <person name="Langlade N."/>
            <person name="Munos S."/>
        </authorList>
    </citation>
    <scope>NUCLEOTIDE SEQUENCE</scope>
    <source>
        <tissue evidence="3">Leaves</tissue>
    </source>
</reference>
<name>A0A251RTV5_HELAN</name>
<dbReference type="FunCoup" id="A0A251RTV5">
    <property type="interactions" value="1782"/>
</dbReference>
<dbReference type="STRING" id="4232.A0A251RTV5"/>
<dbReference type="InterPro" id="IPR055411">
    <property type="entry name" value="LRR_FXL15/At3g58940/PEG3-like"/>
</dbReference>
<dbReference type="InterPro" id="IPR053781">
    <property type="entry name" value="F-box_AtFBL13-like"/>
</dbReference>
<dbReference type="InterPro" id="IPR032675">
    <property type="entry name" value="LRR_dom_sf"/>
</dbReference>
<evidence type="ECO:0000313" key="4">
    <source>
        <dbReference type="EMBL" id="OTF87661.1"/>
    </source>
</evidence>
<feature type="domain" description="F-box/LRR-repeat protein 15/At3g58940/PEG3-like LRR" evidence="2">
    <location>
        <begin position="102"/>
        <end position="240"/>
    </location>
</feature>
<dbReference type="Pfam" id="PF24758">
    <property type="entry name" value="LRR_At5g56370"/>
    <property type="match status" value="1"/>
</dbReference>
<dbReference type="Gramene" id="mRNA:HanXRQr2_Chr17g0822831">
    <property type="protein sequence ID" value="mRNA:HanXRQr2_Chr17g0822831"/>
    <property type="gene ID" value="HanXRQr2_Chr17g0822831"/>
</dbReference>
<dbReference type="CDD" id="cd22160">
    <property type="entry name" value="F-box_AtFBL13-like"/>
    <property type="match status" value="1"/>
</dbReference>
<accession>A0A251RTV5</accession>
<dbReference type="AlphaFoldDB" id="A0A251RTV5"/>
<protein>
    <submittedName>
        <fullName evidence="3">F-box domain, leucine-rich repeat domain superfamily, F-box-like domain superfamily</fullName>
    </submittedName>
    <submittedName>
        <fullName evidence="4">Putative F-box domain, Leucine-rich repeat domain, L domain-like protein</fullName>
    </submittedName>
</protein>
<dbReference type="InterPro" id="IPR036047">
    <property type="entry name" value="F-box-like_dom_sf"/>
</dbReference>
<evidence type="ECO:0000259" key="2">
    <source>
        <dbReference type="Pfam" id="PF24758"/>
    </source>
</evidence>
<gene>
    <name evidence="4" type="ORF">HannXRQ_Chr17g0564351</name>
    <name evidence="3" type="ORF">HanXRQr2_Chr17g0822831</name>
</gene>
<feature type="domain" description="F-box" evidence="1">
    <location>
        <begin position="13"/>
        <end position="47"/>
    </location>
</feature>
<dbReference type="Gene3D" id="1.20.1280.50">
    <property type="match status" value="1"/>
</dbReference>
<sequence length="351" mass="40545">MSSAASENVADMFSRLPEEILSHILSLMPTKFAVQTSILSKRWRYSWMFVTNIDFDDSHGHHFNGDTFTKVADQLEKTCKTFQLNLFRLHLFNTRVHRSSVSNWIDKAVRLNVHELDIGINKLQLPLSVFTSTTLTKLRISRKSCHYMGWKCPSFVNLPCLKTLDIAGHRSSIVNVFKLIDGCPVLESLSLEVTRHTNKKDYIFNIPTLKRLKLTYRSCTNNVINKVVLRVPNLEYLLVSGVLCSYFVMEDVSSLSKVLITCLESTFNHLWVHLLNRIRGIQNLSIQNFPFTTSLPIFPNMKHLELKGYLQARLIPQFLRRCPKLKSLCIDAVSKVWRIFFFTCLTPFILV</sequence>
<evidence type="ECO:0000259" key="1">
    <source>
        <dbReference type="Pfam" id="PF00646"/>
    </source>
</evidence>